<feature type="compositionally biased region" description="Pro residues" evidence="1">
    <location>
        <begin position="497"/>
        <end position="511"/>
    </location>
</feature>
<evidence type="ECO:0000259" key="2">
    <source>
        <dbReference type="PROSITE" id="PS50030"/>
    </source>
</evidence>
<dbReference type="GO" id="GO:0072318">
    <property type="term" value="P:clathrin coat disassembly"/>
    <property type="evidence" value="ECO:0007669"/>
    <property type="project" value="TreeGrafter"/>
</dbReference>
<feature type="compositionally biased region" description="Low complexity" evidence="1">
    <location>
        <begin position="133"/>
        <end position="150"/>
    </location>
</feature>
<organism evidence="3 4">
    <name type="scientific">Trichodelitschia bisporula</name>
    <dbReference type="NCBI Taxonomy" id="703511"/>
    <lineage>
        <taxon>Eukaryota</taxon>
        <taxon>Fungi</taxon>
        <taxon>Dikarya</taxon>
        <taxon>Ascomycota</taxon>
        <taxon>Pezizomycotina</taxon>
        <taxon>Dothideomycetes</taxon>
        <taxon>Dothideomycetes incertae sedis</taxon>
        <taxon>Phaeotrichales</taxon>
        <taxon>Phaeotrichaceae</taxon>
        <taxon>Trichodelitschia</taxon>
    </lineage>
</organism>
<feature type="domain" description="UBA" evidence="2">
    <location>
        <begin position="303"/>
        <end position="347"/>
    </location>
</feature>
<evidence type="ECO:0000313" key="3">
    <source>
        <dbReference type="EMBL" id="KAF2403098.1"/>
    </source>
</evidence>
<dbReference type="GO" id="GO:0030276">
    <property type="term" value="F:clathrin binding"/>
    <property type="evidence" value="ECO:0007669"/>
    <property type="project" value="TreeGrafter"/>
</dbReference>
<dbReference type="PANTHER" id="PTHR23172:SF19">
    <property type="entry name" value="J DOMAIN-CONTAINING PROTEIN"/>
    <property type="match status" value="1"/>
</dbReference>
<dbReference type="InterPro" id="IPR009060">
    <property type="entry name" value="UBA-like_sf"/>
</dbReference>
<feature type="compositionally biased region" description="Pro residues" evidence="1">
    <location>
        <begin position="574"/>
        <end position="619"/>
    </location>
</feature>
<dbReference type="InterPro" id="IPR015940">
    <property type="entry name" value="UBA"/>
</dbReference>
<dbReference type="InterPro" id="IPR036869">
    <property type="entry name" value="J_dom_sf"/>
</dbReference>
<dbReference type="GO" id="GO:0005737">
    <property type="term" value="C:cytoplasm"/>
    <property type="evidence" value="ECO:0007669"/>
    <property type="project" value="TreeGrafter"/>
</dbReference>
<dbReference type="Gene3D" id="1.10.287.110">
    <property type="entry name" value="DnaJ domain"/>
    <property type="match status" value="1"/>
</dbReference>
<evidence type="ECO:0000256" key="1">
    <source>
        <dbReference type="SAM" id="MobiDB-lite"/>
    </source>
</evidence>
<dbReference type="PROSITE" id="PS50030">
    <property type="entry name" value="UBA"/>
    <property type="match status" value="1"/>
</dbReference>
<feature type="compositionally biased region" description="Polar residues" evidence="1">
    <location>
        <begin position="75"/>
        <end position="92"/>
    </location>
</feature>
<dbReference type="AlphaFoldDB" id="A0A6G1I466"/>
<sequence>MDDLAGLDWNLKPSNPPPPQPVTSPAFAHPALRPSPAPSTSGRSSPFAPLVPGNNASSSSRPFKPPAKPPAATDSFASLLSTGSNKASNNLSLQERQKLLLEEKAKKEAERRKQLDAQFGAQHSAFWDGLGQGRSAASSGASTPAPVPGARGTPPGLHGGISRPPGVLNNGTAGRHPSDDTDILAAFSAAAPVDASSHFPPPLAGTSGRSTPASLPPKSSTPNAPFPGGRNDPMQFGDDDDPFGLGALPQKPASRQPAQPPADGDDDILGLLAKPVSEIKKAEVKHEPPASAPRRHVEDSDDEVDPRDKAVAAIVNMGFPADKAVDALMQTESGVDVQAAIGILLQAAHEEGKQRSRQRAAPSHAQSPAEETGRQPKRGDSSRPPWMREEEDSAPSASRGRDNKTPVSEKDVSQYAQDIGATLFKSANSLWKTSQKKVQRAVAEFQQEGDGSQPKWMRDAQLQEAAARQAQSQPKGKAQAAPINMTDEAMMLESGGAPPPKPPRKPQPPVAPGLSDSSRSHSPLARSARHLTRQELELQSEQVYISSARRRKAEPPAAAPVAQPVVQKARSPLTSPPLHPNNPFAPKPAPPKAPSPAPPRSAPIPVRPKAPPRQIPPVSPSALATSASHRQKGTEAFKRGDYDAAHTAYSASLTPLPPTHPLAIVVRCNLALTTIKTGDPKAAVVHADTVLQLIGPAKGEGEKIVIGGNEGDKEMKEFYGKALMRKAEALEHLERWTEAGNVWREAVEAGVGGSVSIRGRERCEKTAGKPSSNGATTRPAAVKPTPKAPAKPAVRSAAVQAASAAASAAAVQKLREANAAAEKADDEKFRLMDSIDAKIAGWRGGKADNLRALLGTLDKVLWEQSGWKKVGMQDLVMANKVKIIYMKAIAKVHPDKIAQNATTEQKMISAAVFSTLNEAWDKFKKDNNL</sequence>
<dbReference type="InterPro" id="IPR011990">
    <property type="entry name" value="TPR-like_helical_dom_sf"/>
</dbReference>
<dbReference type="GO" id="GO:0072583">
    <property type="term" value="P:clathrin-dependent endocytosis"/>
    <property type="evidence" value="ECO:0007669"/>
    <property type="project" value="TreeGrafter"/>
</dbReference>
<name>A0A6G1I466_9PEZI</name>
<dbReference type="EMBL" id="ML996690">
    <property type="protein sequence ID" value="KAF2403098.1"/>
    <property type="molecule type" value="Genomic_DNA"/>
</dbReference>
<feature type="compositionally biased region" description="Basic and acidic residues" evidence="1">
    <location>
        <begin position="371"/>
        <end position="381"/>
    </location>
</feature>
<feature type="compositionally biased region" description="Basic and acidic residues" evidence="1">
    <location>
        <begin position="399"/>
        <end position="412"/>
    </location>
</feature>
<dbReference type="Gene3D" id="1.25.40.10">
    <property type="entry name" value="Tetratricopeptide repeat domain"/>
    <property type="match status" value="1"/>
</dbReference>
<dbReference type="OrthoDB" id="1717591at2759"/>
<feature type="compositionally biased region" description="Polar residues" evidence="1">
    <location>
        <begin position="207"/>
        <end position="223"/>
    </location>
</feature>
<feature type="compositionally biased region" description="Low complexity" evidence="1">
    <location>
        <begin position="185"/>
        <end position="197"/>
    </location>
</feature>
<dbReference type="SUPFAM" id="SSF48452">
    <property type="entry name" value="TPR-like"/>
    <property type="match status" value="1"/>
</dbReference>
<proteinExistence type="predicted"/>
<feature type="region of interest" description="Disordered" evidence="1">
    <location>
        <begin position="761"/>
        <end position="788"/>
    </location>
</feature>
<feature type="region of interest" description="Disordered" evidence="1">
    <location>
        <begin position="432"/>
        <end position="633"/>
    </location>
</feature>
<evidence type="ECO:0000313" key="4">
    <source>
        <dbReference type="Proteomes" id="UP000799640"/>
    </source>
</evidence>
<protein>
    <recommendedName>
        <fullName evidence="2">UBA domain-containing protein</fullName>
    </recommendedName>
</protein>
<dbReference type="GO" id="GO:0031982">
    <property type="term" value="C:vesicle"/>
    <property type="evidence" value="ECO:0007669"/>
    <property type="project" value="TreeGrafter"/>
</dbReference>
<feature type="compositionally biased region" description="Low complexity" evidence="1">
    <location>
        <begin position="775"/>
        <end position="788"/>
    </location>
</feature>
<feature type="compositionally biased region" description="Low complexity" evidence="1">
    <location>
        <begin position="555"/>
        <end position="570"/>
    </location>
</feature>
<feature type="compositionally biased region" description="Low complexity" evidence="1">
    <location>
        <begin position="460"/>
        <end position="473"/>
    </location>
</feature>
<dbReference type="Gene3D" id="1.10.8.10">
    <property type="entry name" value="DNA helicase RuvA subunit, C-terminal domain"/>
    <property type="match status" value="1"/>
</dbReference>
<feature type="region of interest" description="Disordered" evidence="1">
    <location>
        <begin position="350"/>
        <end position="413"/>
    </location>
</feature>
<gene>
    <name evidence="3" type="ORF">EJ06DRAFT_528057</name>
</gene>
<dbReference type="FunFam" id="1.10.287.110:FF:000002">
    <property type="entry name" value="putative tyrosine-protein phosphatase auxilin isoform X2"/>
    <property type="match status" value="1"/>
</dbReference>
<dbReference type="SUPFAM" id="SSF46934">
    <property type="entry name" value="UBA-like"/>
    <property type="match status" value="1"/>
</dbReference>
<dbReference type="PANTHER" id="PTHR23172">
    <property type="entry name" value="AUXILIN/CYCLIN G-ASSOCIATED KINASE-RELATED"/>
    <property type="match status" value="1"/>
</dbReference>
<dbReference type="FunFam" id="1.25.40.10:FF:000354">
    <property type="entry name" value="UBA domain-containing protein 7"/>
    <property type="match status" value="1"/>
</dbReference>
<dbReference type="SUPFAM" id="SSF46565">
    <property type="entry name" value="Chaperone J-domain"/>
    <property type="match status" value="1"/>
</dbReference>
<reference evidence="3" key="1">
    <citation type="journal article" date="2020" name="Stud. Mycol.">
        <title>101 Dothideomycetes genomes: a test case for predicting lifestyles and emergence of pathogens.</title>
        <authorList>
            <person name="Haridas S."/>
            <person name="Albert R."/>
            <person name="Binder M."/>
            <person name="Bloem J."/>
            <person name="Labutti K."/>
            <person name="Salamov A."/>
            <person name="Andreopoulos B."/>
            <person name="Baker S."/>
            <person name="Barry K."/>
            <person name="Bills G."/>
            <person name="Bluhm B."/>
            <person name="Cannon C."/>
            <person name="Castanera R."/>
            <person name="Culley D."/>
            <person name="Daum C."/>
            <person name="Ezra D."/>
            <person name="Gonzalez J."/>
            <person name="Henrissat B."/>
            <person name="Kuo A."/>
            <person name="Liang C."/>
            <person name="Lipzen A."/>
            <person name="Lutzoni F."/>
            <person name="Magnuson J."/>
            <person name="Mondo S."/>
            <person name="Nolan M."/>
            <person name="Ohm R."/>
            <person name="Pangilinan J."/>
            <person name="Park H.-J."/>
            <person name="Ramirez L."/>
            <person name="Alfaro M."/>
            <person name="Sun H."/>
            <person name="Tritt A."/>
            <person name="Yoshinaga Y."/>
            <person name="Zwiers L.-H."/>
            <person name="Turgeon B."/>
            <person name="Goodwin S."/>
            <person name="Spatafora J."/>
            <person name="Crous P."/>
            <person name="Grigoriev I."/>
        </authorList>
    </citation>
    <scope>NUCLEOTIDE SEQUENCE</scope>
    <source>
        <strain evidence="3">CBS 262.69</strain>
    </source>
</reference>
<feature type="compositionally biased region" description="Basic and acidic residues" evidence="1">
    <location>
        <begin position="277"/>
        <end position="288"/>
    </location>
</feature>
<accession>A0A6G1I466</accession>
<dbReference type="Proteomes" id="UP000799640">
    <property type="component" value="Unassembled WGS sequence"/>
</dbReference>
<feature type="region of interest" description="Disordered" evidence="1">
    <location>
        <begin position="126"/>
        <end position="309"/>
    </location>
</feature>
<keyword evidence="4" id="KW-1185">Reference proteome</keyword>
<feature type="region of interest" description="Disordered" evidence="1">
    <location>
        <begin position="1"/>
        <end position="92"/>
    </location>
</feature>